<dbReference type="OrthoDB" id="79830at2759"/>
<name>A0A9P6Q4P9_9FUNG</name>
<evidence type="ECO:0000256" key="4">
    <source>
        <dbReference type="PROSITE-ProRule" id="PRU00322"/>
    </source>
</evidence>
<feature type="domain" description="RanBP2-type" evidence="6">
    <location>
        <begin position="669"/>
        <end position="698"/>
    </location>
</feature>
<accession>A0A9P6Q4P9</accession>
<dbReference type="Proteomes" id="UP000726737">
    <property type="component" value="Unassembled WGS sequence"/>
</dbReference>
<dbReference type="InterPro" id="IPR025574">
    <property type="entry name" value="Nucleoporin_FG_rpt"/>
</dbReference>
<keyword evidence="2 4" id="KW-0863">Zinc-finger</keyword>
<feature type="region of interest" description="Disordered" evidence="5">
    <location>
        <begin position="284"/>
        <end position="417"/>
    </location>
</feature>
<feature type="region of interest" description="Disordered" evidence="5">
    <location>
        <begin position="1447"/>
        <end position="1468"/>
    </location>
</feature>
<evidence type="ECO:0000256" key="5">
    <source>
        <dbReference type="SAM" id="MobiDB-lite"/>
    </source>
</evidence>
<protein>
    <recommendedName>
        <fullName evidence="6">RanBP2-type domain-containing protein</fullName>
    </recommendedName>
</protein>
<feature type="compositionally biased region" description="Basic residues" evidence="5">
    <location>
        <begin position="364"/>
        <end position="375"/>
    </location>
</feature>
<feature type="compositionally biased region" description="Basic and acidic residues" evidence="5">
    <location>
        <begin position="643"/>
        <end position="654"/>
    </location>
</feature>
<feature type="region of interest" description="Disordered" evidence="5">
    <location>
        <begin position="1"/>
        <end position="30"/>
    </location>
</feature>
<feature type="compositionally biased region" description="Low complexity" evidence="5">
    <location>
        <begin position="624"/>
        <end position="642"/>
    </location>
</feature>
<dbReference type="PROSITE" id="PS01358">
    <property type="entry name" value="ZF_RANBP2_1"/>
    <property type="match status" value="3"/>
</dbReference>
<feature type="compositionally biased region" description="Basic and acidic residues" evidence="5">
    <location>
        <begin position="354"/>
        <end position="363"/>
    </location>
</feature>
<feature type="domain" description="RanBP2-type" evidence="6">
    <location>
        <begin position="793"/>
        <end position="822"/>
    </location>
</feature>
<feature type="region of interest" description="Disordered" evidence="5">
    <location>
        <begin position="624"/>
        <end position="663"/>
    </location>
</feature>
<evidence type="ECO:0000259" key="6">
    <source>
        <dbReference type="PROSITE" id="PS50199"/>
    </source>
</evidence>
<feature type="region of interest" description="Disordered" evidence="5">
    <location>
        <begin position="1144"/>
        <end position="1177"/>
    </location>
</feature>
<dbReference type="PROSITE" id="PS50199">
    <property type="entry name" value="ZF_RANBP2_2"/>
    <property type="match status" value="3"/>
</dbReference>
<evidence type="ECO:0000256" key="3">
    <source>
        <dbReference type="ARBA" id="ARBA00022833"/>
    </source>
</evidence>
<gene>
    <name evidence="7" type="ORF">BG011_003210</name>
</gene>
<evidence type="ECO:0000313" key="8">
    <source>
        <dbReference type="Proteomes" id="UP000726737"/>
    </source>
</evidence>
<organism evidence="7 8">
    <name type="scientific">Mortierella polycephala</name>
    <dbReference type="NCBI Taxonomy" id="41804"/>
    <lineage>
        <taxon>Eukaryota</taxon>
        <taxon>Fungi</taxon>
        <taxon>Fungi incertae sedis</taxon>
        <taxon>Mucoromycota</taxon>
        <taxon>Mortierellomycotina</taxon>
        <taxon>Mortierellomycetes</taxon>
        <taxon>Mortierellales</taxon>
        <taxon>Mortierellaceae</taxon>
        <taxon>Mortierella</taxon>
    </lineage>
</organism>
<dbReference type="GO" id="GO:0008270">
    <property type="term" value="F:zinc ion binding"/>
    <property type="evidence" value="ECO:0007669"/>
    <property type="project" value="UniProtKB-KW"/>
</dbReference>
<dbReference type="Pfam" id="PF13634">
    <property type="entry name" value="Nucleoporin_FG"/>
    <property type="match status" value="1"/>
</dbReference>
<keyword evidence="1" id="KW-0479">Metal-binding</keyword>
<dbReference type="Gene3D" id="4.10.1060.10">
    <property type="entry name" value="Zinc finger, RanBP2-type"/>
    <property type="match status" value="3"/>
</dbReference>
<dbReference type="InterPro" id="IPR001876">
    <property type="entry name" value="Znf_RanBP2"/>
</dbReference>
<keyword evidence="3" id="KW-0862">Zinc</keyword>
<proteinExistence type="predicted"/>
<feature type="domain" description="RanBP2-type" evidence="6">
    <location>
        <begin position="575"/>
        <end position="604"/>
    </location>
</feature>
<keyword evidence="8" id="KW-1185">Reference proteome</keyword>
<evidence type="ECO:0000313" key="7">
    <source>
        <dbReference type="EMBL" id="KAG0258581.1"/>
    </source>
</evidence>
<dbReference type="EMBL" id="JAAAJA010000214">
    <property type="protein sequence ID" value="KAG0258581.1"/>
    <property type="molecule type" value="Genomic_DNA"/>
</dbReference>
<feature type="compositionally biased region" description="Low complexity" evidence="5">
    <location>
        <begin position="1459"/>
        <end position="1468"/>
    </location>
</feature>
<evidence type="ECO:0000256" key="1">
    <source>
        <dbReference type="ARBA" id="ARBA00022723"/>
    </source>
</evidence>
<dbReference type="GO" id="GO:0005643">
    <property type="term" value="C:nuclear pore"/>
    <property type="evidence" value="ECO:0007669"/>
    <property type="project" value="UniProtKB-ARBA"/>
</dbReference>
<reference evidence="7" key="1">
    <citation type="journal article" date="2020" name="Fungal Divers.">
        <title>Resolving the Mortierellaceae phylogeny through synthesis of multi-gene phylogenetics and phylogenomics.</title>
        <authorList>
            <person name="Vandepol N."/>
            <person name="Liber J."/>
            <person name="Desiro A."/>
            <person name="Na H."/>
            <person name="Kennedy M."/>
            <person name="Barry K."/>
            <person name="Grigoriev I.V."/>
            <person name="Miller A.N."/>
            <person name="O'Donnell K."/>
            <person name="Stajich J.E."/>
            <person name="Bonito G."/>
        </authorList>
    </citation>
    <scope>NUCLEOTIDE SEQUENCE</scope>
    <source>
        <strain evidence="7">KOD948</strain>
    </source>
</reference>
<feature type="compositionally biased region" description="Basic and acidic residues" evidence="5">
    <location>
        <begin position="395"/>
        <end position="405"/>
    </location>
</feature>
<sequence>MEQSSTRRFQPYARPSAVRRHQPVPVRREPDNYQNIPKVIVNFMKKSLSWLGITPPDVLDAALEEELNTTKGDFEILPAADKDSEEQIGTSKKNYITTSAVPVQQGEERLYPDLRDENTDLKSNRSEHGLVRHAKRPEYDDDDAMADLMSEERVAHRRKVQKALMDSLDKSESDDEVTATPFSNPFFVRKDVMDTGSPVPVQQSPPKVRGLQESLALRHDVQDEMEPDDNEHDGLLSQAELALLGRVRKLTKATSWQAQDKTKLSVASGQSLFRKQCRRSIFNHSRMKHENNTAGRPAHPLTEATSKPETKPLDTILPYNKDYRRNRRAAQMARQDSNEMIIDSGNSGSDADESEHATNDVRERSRRYSSARQHRLRETPTEPMPTSPERRRRSSRPEFDEDQRTSRGGLQVRAQVTPKRHVRIIPGRFSALDSDDEEEDLRYHEEVKVQRTQATSTSSWVHPASQGALPIDAYGVRGHQGPSGSAHGQQEHQGFLGFRAPKPGPVVFNTTPVAELKAAQKEAEHKETSSTSSLVSAAISAAPAVIGTLAAAAGAAGITSAVSNGVFSGFKLPDTSNKWKCPSCDVFNDNAVTKCPCCETLKPGEKKVEPKAPAIPALFTPSFGASSTSTSTTAAPASVLSAEQDKDQSKEKPAPTRGWADIGFKAPDTSNKWKCPECDVMNENDKTKCPCCETLKPGAKVELKAPAMPALFTPSFGSSAPSSTPTATVTSGAPPTFSFGKPAAPAPFSSASTTAPSAPALFSASSSMGTAVKPVSANTETPSIFTGFKGPDTASKWKCPTCDVFNNNDIAKCPCCETAKPGGAAAKTDASTASVSSATPSLFSFKPSSSTGAPSSTSSLFGGFTTSASASGDAAKPAAPSLFGAPSISTPVESKDSTVKPPMFTFNAPGTAAATSGDSGSKYDAAATSATSVSAPSFANPFASKAAGTSAPSLFGAASSPASSAALSSTEAHKTSAPPMFSFGGSTATTSMPLFGATSTAPASSAASPFGATATSASTAPASAPLFGASSAAPASTPLFGASSAAPASTPLFGASSAAPTSIPLFGASTTTVPLFGTASTTSAPSTAVTSAAPVPLFGASSAAATPASTTATTNPFGSVTTSPFAFGAKPVVSFGQSTTVASSTPSLSAPTSAPTSTPTFAFGANSSTPAASTTGPSAGTGFGSTAFGGYGSTSTGSLTAATSAATAAPTSTPSVGFTLGGAVSQPSTTAASTFNFSGSSGNTGFGAPSTSASPFPFGGNAGNAAFGGFRASTNNATAANSNNNSMMSPTISAATPSMGNTTGSGFSGFGATPAAATPTMNFGAGASTPSVSFGVGGSSTPSSGFGAAAGGAQATPFGQTSTMFGSGNQGAGFGATAPVFGAPSGTGFGASSGAQGGGFISVAGQGGSTPAFGASSAPSFGGGMQASGGGFGGFGANAGTNPGSFGFQGASNAPGGSQYTQPAPQQQQLAGNFAFNMGAAPAPDNVANRKIAKMRTKKR</sequence>
<dbReference type="SMART" id="SM00547">
    <property type="entry name" value="ZnF_RBZ"/>
    <property type="match status" value="3"/>
</dbReference>
<evidence type="ECO:0000256" key="2">
    <source>
        <dbReference type="ARBA" id="ARBA00022771"/>
    </source>
</evidence>
<comment type="caution">
    <text evidence="7">The sequence shown here is derived from an EMBL/GenBank/DDBJ whole genome shotgun (WGS) entry which is preliminary data.</text>
</comment>